<keyword evidence="5 8" id="KW-0812">Transmembrane</keyword>
<feature type="transmembrane region" description="Helical" evidence="8">
    <location>
        <begin position="312"/>
        <end position="330"/>
    </location>
</feature>
<feature type="transmembrane region" description="Helical" evidence="8">
    <location>
        <begin position="336"/>
        <end position="354"/>
    </location>
</feature>
<dbReference type="Pfam" id="PF13231">
    <property type="entry name" value="PMT_2"/>
    <property type="match status" value="1"/>
</dbReference>
<evidence type="ECO:0000259" key="9">
    <source>
        <dbReference type="Pfam" id="PF13231"/>
    </source>
</evidence>
<evidence type="ECO:0000256" key="8">
    <source>
        <dbReference type="SAM" id="Phobius"/>
    </source>
</evidence>
<feature type="transmembrane region" description="Helical" evidence="8">
    <location>
        <begin position="123"/>
        <end position="147"/>
    </location>
</feature>
<keyword evidence="7 8" id="KW-0472">Membrane</keyword>
<protein>
    <recommendedName>
        <fullName evidence="9">Glycosyltransferase RgtA/B/C/D-like domain-containing protein</fullName>
    </recommendedName>
</protein>
<dbReference type="InterPro" id="IPR038731">
    <property type="entry name" value="RgtA/B/C-like"/>
</dbReference>
<evidence type="ECO:0000313" key="11">
    <source>
        <dbReference type="Proteomes" id="UP000034752"/>
    </source>
</evidence>
<evidence type="ECO:0000256" key="5">
    <source>
        <dbReference type="ARBA" id="ARBA00022692"/>
    </source>
</evidence>
<keyword evidence="2" id="KW-1003">Cell membrane</keyword>
<evidence type="ECO:0000256" key="6">
    <source>
        <dbReference type="ARBA" id="ARBA00022989"/>
    </source>
</evidence>
<dbReference type="InterPro" id="IPR050297">
    <property type="entry name" value="LipidA_mod_glycosyltrf_83"/>
</dbReference>
<feature type="transmembrane region" description="Helical" evidence="8">
    <location>
        <begin position="43"/>
        <end position="63"/>
    </location>
</feature>
<keyword evidence="4" id="KW-0808">Transferase</keyword>
<comment type="caution">
    <text evidence="10">The sequence shown here is derived from an EMBL/GenBank/DDBJ whole genome shotgun (WGS) entry which is preliminary data.</text>
</comment>
<gene>
    <name evidence="10" type="ORF">VE96_C0023G0005</name>
</gene>
<evidence type="ECO:0000256" key="3">
    <source>
        <dbReference type="ARBA" id="ARBA00022676"/>
    </source>
</evidence>
<reference evidence="10 11" key="1">
    <citation type="journal article" date="2015" name="Nature">
        <title>rRNA introns, odd ribosomes, and small enigmatic genomes across a large radiation of phyla.</title>
        <authorList>
            <person name="Brown C.T."/>
            <person name="Hug L.A."/>
            <person name="Thomas B.C."/>
            <person name="Sharon I."/>
            <person name="Castelle C.J."/>
            <person name="Singh A."/>
            <person name="Wilkins M.J."/>
            <person name="Williams K.H."/>
            <person name="Banfield J.F."/>
        </authorList>
    </citation>
    <scope>NUCLEOTIDE SEQUENCE [LARGE SCALE GENOMIC DNA]</scope>
</reference>
<dbReference type="GO" id="GO:0009103">
    <property type="term" value="P:lipopolysaccharide biosynthetic process"/>
    <property type="evidence" value="ECO:0007669"/>
    <property type="project" value="UniProtKB-ARBA"/>
</dbReference>
<dbReference type="GO" id="GO:0005886">
    <property type="term" value="C:plasma membrane"/>
    <property type="evidence" value="ECO:0007669"/>
    <property type="project" value="UniProtKB-SubCell"/>
</dbReference>
<sequence length="386" mass="43208">MALAKNIVEHKVFSRDLVVPEIIRTPGYPLLIAVTMAVAGDQFSYLVVLIQILMVGCTAYTIYRMAIILFDNPRLGTLVAIVYVLMPTTIYYAVTGMTETFFTFLLALTLYLLASKEISYRKAFLAGAIIGLAILVRPIAILSPIIILPMAMRNQWRNGIYFLAGLILILAPWVIRNYQQGYGVTVSYIGAFNLAHGNAAKFYQWQNNVDAPVALKAIEKEVDTVTRDNSSLNTTQAHKKVALQHILSNIPAYAWFHVVKTTPFFLASSIKGIALNLHLTNSGERTADLLLKGKSAGIILKLIKEFPFTMESILRIALTILMCIGLWQAWKNKNVFLVLLFLLIIQFGLLMSPWAEVRFRVPLEPYVLLLAFSVFIKKMSLNSSDL</sequence>
<evidence type="ECO:0000256" key="4">
    <source>
        <dbReference type="ARBA" id="ARBA00022679"/>
    </source>
</evidence>
<name>A0A0G1HZE0_UNCK3</name>
<dbReference type="Proteomes" id="UP000034752">
    <property type="component" value="Unassembled WGS sequence"/>
</dbReference>
<organism evidence="10 11">
    <name type="scientific">candidate division Kazan bacterium GW2011_GWA1_44_22</name>
    <dbReference type="NCBI Taxonomy" id="1620410"/>
    <lineage>
        <taxon>Bacteria</taxon>
        <taxon>Bacteria division Kazan-3B-28</taxon>
    </lineage>
</organism>
<evidence type="ECO:0000256" key="1">
    <source>
        <dbReference type="ARBA" id="ARBA00004651"/>
    </source>
</evidence>
<comment type="subcellular location">
    <subcellularLocation>
        <location evidence="1">Cell membrane</location>
        <topology evidence="1">Multi-pass membrane protein</topology>
    </subcellularLocation>
</comment>
<evidence type="ECO:0000313" key="10">
    <source>
        <dbReference type="EMBL" id="KKT51938.1"/>
    </source>
</evidence>
<accession>A0A0G1HZE0</accession>
<dbReference type="PANTHER" id="PTHR33908:SF11">
    <property type="entry name" value="MEMBRANE PROTEIN"/>
    <property type="match status" value="1"/>
</dbReference>
<feature type="transmembrane region" description="Helical" evidence="8">
    <location>
        <begin position="100"/>
        <end position="116"/>
    </location>
</feature>
<evidence type="ECO:0000256" key="7">
    <source>
        <dbReference type="ARBA" id="ARBA00023136"/>
    </source>
</evidence>
<feature type="transmembrane region" description="Helical" evidence="8">
    <location>
        <begin position="159"/>
        <end position="175"/>
    </location>
</feature>
<dbReference type="AlphaFoldDB" id="A0A0G1HZE0"/>
<keyword evidence="3" id="KW-0328">Glycosyltransferase</keyword>
<dbReference type="EMBL" id="LCIJ01000023">
    <property type="protein sequence ID" value="KKT51938.1"/>
    <property type="molecule type" value="Genomic_DNA"/>
</dbReference>
<feature type="domain" description="Glycosyltransferase RgtA/B/C/D-like" evidence="9">
    <location>
        <begin position="25"/>
        <end position="171"/>
    </location>
</feature>
<proteinExistence type="predicted"/>
<dbReference type="PANTHER" id="PTHR33908">
    <property type="entry name" value="MANNOSYLTRANSFERASE YKCB-RELATED"/>
    <property type="match status" value="1"/>
</dbReference>
<evidence type="ECO:0000256" key="2">
    <source>
        <dbReference type="ARBA" id="ARBA00022475"/>
    </source>
</evidence>
<dbReference type="GO" id="GO:0016763">
    <property type="term" value="F:pentosyltransferase activity"/>
    <property type="evidence" value="ECO:0007669"/>
    <property type="project" value="TreeGrafter"/>
</dbReference>
<keyword evidence="6 8" id="KW-1133">Transmembrane helix</keyword>